<feature type="non-terminal residue" evidence="10">
    <location>
        <position position="1"/>
    </location>
</feature>
<gene>
    <name evidence="10" type="ORF">ACJMK2_042340</name>
</gene>
<dbReference type="InterPro" id="IPR009729">
    <property type="entry name" value="Gal-3-0_sulfotransfrase"/>
</dbReference>
<keyword evidence="4" id="KW-0812">Transmembrane</keyword>
<dbReference type="Pfam" id="PF06990">
    <property type="entry name" value="Gal-3-0_sulfotr"/>
    <property type="match status" value="1"/>
</dbReference>
<evidence type="ECO:0000256" key="9">
    <source>
        <dbReference type="ARBA" id="ARBA00023180"/>
    </source>
</evidence>
<keyword evidence="8" id="KW-0472">Membrane</keyword>
<dbReference type="PANTHER" id="PTHR14647:SF87">
    <property type="entry name" value="PUTATIVE-RELATED"/>
    <property type="match status" value="1"/>
</dbReference>
<evidence type="ECO:0000256" key="2">
    <source>
        <dbReference type="ARBA" id="ARBA00008124"/>
    </source>
</evidence>
<dbReference type="PANTHER" id="PTHR14647">
    <property type="entry name" value="GALACTOSE-3-O-SULFOTRANSFERASE"/>
    <property type="match status" value="1"/>
</dbReference>
<comment type="similarity">
    <text evidence="2">Belongs to the galactose-3-O-sulfotransferase family.</text>
</comment>
<evidence type="ECO:0000256" key="4">
    <source>
        <dbReference type="ARBA" id="ARBA00022692"/>
    </source>
</evidence>
<dbReference type="EMBL" id="JBJQND010000008">
    <property type="protein sequence ID" value="KAL3869678.1"/>
    <property type="molecule type" value="Genomic_DNA"/>
</dbReference>
<reference evidence="10 11" key="1">
    <citation type="submission" date="2024-11" db="EMBL/GenBank/DDBJ databases">
        <title>Chromosome-level genome assembly of the freshwater bivalve Anodonta woodiana.</title>
        <authorList>
            <person name="Chen X."/>
        </authorList>
    </citation>
    <scope>NUCLEOTIDE SEQUENCE [LARGE SCALE GENOMIC DNA]</scope>
    <source>
        <strain evidence="10">MN2024</strain>
        <tissue evidence="10">Gills</tissue>
    </source>
</reference>
<dbReference type="AlphaFoldDB" id="A0ABD3WA38"/>
<evidence type="ECO:0000256" key="8">
    <source>
        <dbReference type="ARBA" id="ARBA00023136"/>
    </source>
</evidence>
<name>A0ABD3WA38_SINWO</name>
<evidence type="ECO:0000256" key="6">
    <source>
        <dbReference type="ARBA" id="ARBA00022989"/>
    </source>
</evidence>
<keyword evidence="5" id="KW-0735">Signal-anchor</keyword>
<keyword evidence="6" id="KW-1133">Transmembrane helix</keyword>
<evidence type="ECO:0000313" key="10">
    <source>
        <dbReference type="EMBL" id="KAL3869678.1"/>
    </source>
</evidence>
<proteinExistence type="inferred from homology"/>
<dbReference type="Gene3D" id="3.40.50.300">
    <property type="entry name" value="P-loop containing nucleotide triphosphate hydrolases"/>
    <property type="match status" value="1"/>
</dbReference>
<keyword evidence="9" id="KW-0325">Glycoprotein</keyword>
<evidence type="ECO:0000313" key="11">
    <source>
        <dbReference type="Proteomes" id="UP001634394"/>
    </source>
</evidence>
<evidence type="ECO:0000256" key="7">
    <source>
        <dbReference type="ARBA" id="ARBA00023034"/>
    </source>
</evidence>
<dbReference type="GO" id="GO:0000139">
    <property type="term" value="C:Golgi membrane"/>
    <property type="evidence" value="ECO:0007669"/>
    <property type="project" value="UniProtKB-SubCell"/>
</dbReference>
<comment type="subcellular location">
    <subcellularLocation>
        <location evidence="1">Golgi apparatus membrane</location>
        <topology evidence="1">Single-pass type II membrane protein</topology>
    </subcellularLocation>
</comment>
<protein>
    <recommendedName>
        <fullName evidence="12">Sulfotransferase</fullName>
    </recommendedName>
</protein>
<keyword evidence="3" id="KW-0808">Transferase</keyword>
<keyword evidence="7" id="KW-0333">Golgi apparatus</keyword>
<evidence type="ECO:0000256" key="1">
    <source>
        <dbReference type="ARBA" id="ARBA00004323"/>
    </source>
</evidence>
<accession>A0ABD3WA38</accession>
<evidence type="ECO:0000256" key="3">
    <source>
        <dbReference type="ARBA" id="ARBA00022679"/>
    </source>
</evidence>
<comment type="caution">
    <text evidence="10">The sequence shown here is derived from an EMBL/GenBank/DDBJ whole genome shotgun (WGS) entry which is preliminary data.</text>
</comment>
<keyword evidence="11" id="KW-1185">Reference proteome</keyword>
<evidence type="ECO:0000256" key="5">
    <source>
        <dbReference type="ARBA" id="ARBA00022968"/>
    </source>
</evidence>
<dbReference type="InterPro" id="IPR027417">
    <property type="entry name" value="P-loop_NTPase"/>
</dbReference>
<organism evidence="10 11">
    <name type="scientific">Sinanodonta woodiana</name>
    <name type="common">Chinese pond mussel</name>
    <name type="synonym">Anodonta woodiana</name>
    <dbReference type="NCBI Taxonomy" id="1069815"/>
    <lineage>
        <taxon>Eukaryota</taxon>
        <taxon>Metazoa</taxon>
        <taxon>Spiralia</taxon>
        <taxon>Lophotrochozoa</taxon>
        <taxon>Mollusca</taxon>
        <taxon>Bivalvia</taxon>
        <taxon>Autobranchia</taxon>
        <taxon>Heteroconchia</taxon>
        <taxon>Palaeoheterodonta</taxon>
        <taxon>Unionida</taxon>
        <taxon>Unionoidea</taxon>
        <taxon>Unionidae</taxon>
        <taxon>Unioninae</taxon>
        <taxon>Sinanodonta</taxon>
    </lineage>
</organism>
<evidence type="ECO:0008006" key="12">
    <source>
        <dbReference type="Google" id="ProtNLM"/>
    </source>
</evidence>
<sequence length="175" mass="20623">VPKVLKPLNGKKHDILCNHAVFNYTVISSYIMEDAVYIGSIRDPLSSFISAANYYRYVWNDTYLTKVPEKEFLHQLINNPSKYEPKDTFLSQTYNRMAYDFGFDFQAGIRDKKDVDKYLEYLNERFSLVMLAEYVDESLVLMKRLFKWKLKDIIYLSKNEFTKNATTTVSSEDIN</sequence>
<feature type="non-terminal residue" evidence="10">
    <location>
        <position position="175"/>
    </location>
</feature>
<dbReference type="Proteomes" id="UP001634394">
    <property type="component" value="Unassembled WGS sequence"/>
</dbReference>
<dbReference type="GO" id="GO:0008146">
    <property type="term" value="F:sulfotransferase activity"/>
    <property type="evidence" value="ECO:0007669"/>
    <property type="project" value="UniProtKB-ARBA"/>
</dbReference>